<comment type="similarity">
    <text evidence="5">Belongs to the class VI-like SAM-binding methyltransferase superfamily. Isoprenylcysteine carboxyl methyltransferase family.</text>
</comment>
<sequence>MAPSFALAFASTPAPAMSASRAVFTAVQAVSCTLAWTPPRKTPEKGRYNTDALKALQIAPLIFGLQSYVVYAVALLETLALVSPSLLESSPLLSPLSNLSCPTSSPSAIHVTPAFILGTFLVVSGAALRLKCFGTLGQLFTFDLTIHPSHTLVTSGPYAWVRHPSYTGSMMMVAGVAIALFTPGGWVNECLVGGAGGVAAFTTGKWALYALWASWWSWTVSVGVTRARAEDGEMRKLFGAEWDAWSARVNSWFVPGIW</sequence>
<evidence type="ECO:0000313" key="7">
    <source>
        <dbReference type="Proteomes" id="UP000053263"/>
    </source>
</evidence>
<protein>
    <recommendedName>
        <fullName evidence="5">Protein-S-isoprenylcysteine O-methyltransferase</fullName>
        <ecNumber evidence="5">2.1.1.100</ecNumber>
    </recommendedName>
</protein>
<evidence type="ECO:0000256" key="1">
    <source>
        <dbReference type="ARBA" id="ARBA00004141"/>
    </source>
</evidence>
<keyword evidence="5" id="KW-0808">Transferase</keyword>
<dbReference type="GO" id="GO:0004671">
    <property type="term" value="F:protein C-terminal S-isoprenylcysteine carboxyl O-methyltransferase activity"/>
    <property type="evidence" value="ECO:0007669"/>
    <property type="project" value="UniProtKB-EC"/>
</dbReference>
<comment type="subcellular location">
    <subcellularLocation>
        <location evidence="5">Endoplasmic reticulum membrane</location>
        <topology evidence="5">Multi-pass membrane protein</topology>
    </subcellularLocation>
    <subcellularLocation>
        <location evidence="1">Membrane</location>
        <topology evidence="1">Multi-pass membrane protein</topology>
    </subcellularLocation>
</comment>
<evidence type="ECO:0000313" key="6">
    <source>
        <dbReference type="EMBL" id="KII83227.1"/>
    </source>
</evidence>
<dbReference type="Gene3D" id="1.20.120.1630">
    <property type="match status" value="1"/>
</dbReference>
<dbReference type="GO" id="GO:0005789">
    <property type="term" value="C:endoplasmic reticulum membrane"/>
    <property type="evidence" value="ECO:0007669"/>
    <property type="project" value="UniProtKB-SubCell"/>
</dbReference>
<dbReference type="AlphaFoldDB" id="A0A0C9SQ22"/>
<feature type="transmembrane region" description="Helical" evidence="5">
    <location>
        <begin position="206"/>
        <end position="227"/>
    </location>
</feature>
<dbReference type="Proteomes" id="UP000053263">
    <property type="component" value="Unassembled WGS sequence"/>
</dbReference>
<evidence type="ECO:0000256" key="4">
    <source>
        <dbReference type="ARBA" id="ARBA00023136"/>
    </source>
</evidence>
<keyword evidence="4 5" id="KW-0472">Membrane</keyword>
<keyword evidence="3 5" id="KW-1133">Transmembrane helix</keyword>
<keyword evidence="5" id="KW-0949">S-adenosyl-L-methionine</keyword>
<organism evidence="6 7">
    <name type="scientific">Plicaturopsis crispa FD-325 SS-3</name>
    <dbReference type="NCBI Taxonomy" id="944288"/>
    <lineage>
        <taxon>Eukaryota</taxon>
        <taxon>Fungi</taxon>
        <taxon>Dikarya</taxon>
        <taxon>Basidiomycota</taxon>
        <taxon>Agaricomycotina</taxon>
        <taxon>Agaricomycetes</taxon>
        <taxon>Agaricomycetidae</taxon>
        <taxon>Amylocorticiales</taxon>
        <taxon>Amylocorticiaceae</taxon>
        <taxon>Plicatura</taxon>
        <taxon>Plicaturopsis crispa</taxon>
    </lineage>
</organism>
<dbReference type="Pfam" id="PF04140">
    <property type="entry name" value="ICMT"/>
    <property type="match status" value="1"/>
</dbReference>
<dbReference type="PANTHER" id="PTHR12714:SF9">
    <property type="entry name" value="PROTEIN-S-ISOPRENYLCYSTEINE O-METHYLTRANSFERASE"/>
    <property type="match status" value="1"/>
</dbReference>
<evidence type="ECO:0000256" key="5">
    <source>
        <dbReference type="RuleBase" id="RU362022"/>
    </source>
</evidence>
<evidence type="ECO:0000256" key="3">
    <source>
        <dbReference type="ARBA" id="ARBA00022989"/>
    </source>
</evidence>
<name>A0A0C9SQ22_PLICR</name>
<dbReference type="GO" id="GO:0032259">
    <property type="term" value="P:methylation"/>
    <property type="evidence" value="ECO:0007669"/>
    <property type="project" value="UniProtKB-KW"/>
</dbReference>
<reference evidence="6 7" key="1">
    <citation type="submission" date="2014-06" db="EMBL/GenBank/DDBJ databases">
        <title>Evolutionary Origins and Diversification of the Mycorrhizal Mutualists.</title>
        <authorList>
            <consortium name="DOE Joint Genome Institute"/>
            <consortium name="Mycorrhizal Genomics Consortium"/>
            <person name="Kohler A."/>
            <person name="Kuo A."/>
            <person name="Nagy L.G."/>
            <person name="Floudas D."/>
            <person name="Copeland A."/>
            <person name="Barry K.W."/>
            <person name="Cichocki N."/>
            <person name="Veneault-Fourrey C."/>
            <person name="LaButti K."/>
            <person name="Lindquist E.A."/>
            <person name="Lipzen A."/>
            <person name="Lundell T."/>
            <person name="Morin E."/>
            <person name="Murat C."/>
            <person name="Riley R."/>
            <person name="Ohm R."/>
            <person name="Sun H."/>
            <person name="Tunlid A."/>
            <person name="Henrissat B."/>
            <person name="Grigoriev I.V."/>
            <person name="Hibbett D.S."/>
            <person name="Martin F."/>
        </authorList>
    </citation>
    <scope>NUCLEOTIDE SEQUENCE [LARGE SCALE GENOMIC DNA]</scope>
    <source>
        <strain evidence="6 7">FD-325 SS-3</strain>
    </source>
</reference>
<feature type="transmembrane region" description="Helical" evidence="5">
    <location>
        <begin position="168"/>
        <end position="186"/>
    </location>
</feature>
<dbReference type="OrthoDB" id="422086at2759"/>
<gene>
    <name evidence="6" type="ORF">PLICRDRAFT_47381</name>
</gene>
<evidence type="ECO:0000256" key="2">
    <source>
        <dbReference type="ARBA" id="ARBA00022692"/>
    </source>
</evidence>
<dbReference type="HOGENOM" id="CLU_065200_6_0_1"/>
<dbReference type="PANTHER" id="PTHR12714">
    <property type="entry name" value="PROTEIN-S ISOPRENYLCYSTEINE O-METHYLTRANSFERASE"/>
    <property type="match status" value="1"/>
</dbReference>
<dbReference type="EMBL" id="KN832580">
    <property type="protein sequence ID" value="KII83227.1"/>
    <property type="molecule type" value="Genomic_DNA"/>
</dbReference>
<keyword evidence="5" id="KW-0489">Methyltransferase</keyword>
<keyword evidence="2 5" id="KW-0812">Transmembrane</keyword>
<feature type="transmembrane region" description="Helical" evidence="5">
    <location>
        <begin position="68"/>
        <end position="87"/>
    </location>
</feature>
<keyword evidence="7" id="KW-1185">Reference proteome</keyword>
<proteinExistence type="inferred from homology"/>
<accession>A0A0C9SQ22</accession>
<dbReference type="EC" id="2.1.1.100" evidence="5"/>
<dbReference type="InterPro" id="IPR007269">
    <property type="entry name" value="ICMT_MeTrfase"/>
</dbReference>
<keyword evidence="5" id="KW-0256">Endoplasmic reticulum</keyword>
<feature type="transmembrane region" description="Helical" evidence="5">
    <location>
        <begin position="108"/>
        <end position="128"/>
    </location>
</feature>
<comment type="catalytic activity">
    <reaction evidence="5">
        <text>[protein]-C-terminal S-[(2E,6E)-farnesyl]-L-cysteine + S-adenosyl-L-methionine = [protein]-C-terminal S-[(2E,6E)-farnesyl]-L-cysteine methyl ester + S-adenosyl-L-homocysteine</text>
        <dbReference type="Rhea" id="RHEA:21672"/>
        <dbReference type="Rhea" id="RHEA-COMP:12125"/>
        <dbReference type="Rhea" id="RHEA-COMP:12126"/>
        <dbReference type="ChEBI" id="CHEBI:57856"/>
        <dbReference type="ChEBI" id="CHEBI:59789"/>
        <dbReference type="ChEBI" id="CHEBI:90510"/>
        <dbReference type="ChEBI" id="CHEBI:90511"/>
        <dbReference type="EC" id="2.1.1.100"/>
    </reaction>
</comment>